<reference evidence="1" key="1">
    <citation type="journal article" date="2023" name="Mol. Phylogenet. Evol.">
        <title>Genome-scale phylogeny and comparative genomics of the fungal order Sordariales.</title>
        <authorList>
            <person name="Hensen N."/>
            <person name="Bonometti L."/>
            <person name="Westerberg I."/>
            <person name="Brannstrom I.O."/>
            <person name="Guillou S."/>
            <person name="Cros-Aarteil S."/>
            <person name="Calhoun S."/>
            <person name="Haridas S."/>
            <person name="Kuo A."/>
            <person name="Mondo S."/>
            <person name="Pangilinan J."/>
            <person name="Riley R."/>
            <person name="LaButti K."/>
            <person name="Andreopoulos B."/>
            <person name="Lipzen A."/>
            <person name="Chen C."/>
            <person name="Yan M."/>
            <person name="Daum C."/>
            <person name="Ng V."/>
            <person name="Clum A."/>
            <person name="Steindorff A."/>
            <person name="Ohm R.A."/>
            <person name="Martin F."/>
            <person name="Silar P."/>
            <person name="Natvig D.O."/>
            <person name="Lalanne C."/>
            <person name="Gautier V."/>
            <person name="Ament-Velasquez S.L."/>
            <person name="Kruys A."/>
            <person name="Hutchinson M.I."/>
            <person name="Powell A.J."/>
            <person name="Barry K."/>
            <person name="Miller A.N."/>
            <person name="Grigoriev I.V."/>
            <person name="Debuchy R."/>
            <person name="Gladieux P."/>
            <person name="Hiltunen Thoren M."/>
            <person name="Johannesson H."/>
        </authorList>
    </citation>
    <scope>NUCLEOTIDE SEQUENCE</scope>
    <source>
        <strain evidence="1">CBS 892.96</strain>
    </source>
</reference>
<sequence>MLIYIFVRNRVLGGSLVWGPRRAAIVTKRSNSNSNKSLPHPVPRLPPPLPLVPPLLAPPPSALLLAAHATAPATLPAAPILPLAPPALSLATQTAPPAPPAPLAALASPAPLHTPATSVSALPVPAPAPAPATASVPGLAPAPASAAAAASGSGSARKNMKPKALTPTKRAEPGLTALALPEEGLVVYEPTGHVPRSTKKTLCYREYPIVDGKLFWLGEWEGLEVEHYPSRRGRTWGYKQSLLKTLGELLELLNGTSRLVRHEFCMRQRTLGRCYKKTGVGRSVRRGEIAPPEAILGVNVTCGYLVNLKGSSSCPWNQDGVLMAVYEKGGEFEQWQLLWHFSVRNFQNITKASSCLYPMLLHSFNCGNSSAQEATVIGIHNGLSTSSDCWVCFEGTQMGVQK</sequence>
<gene>
    <name evidence="1" type="ORF">QBC36DRAFT_308080</name>
</gene>
<evidence type="ECO:0000313" key="1">
    <source>
        <dbReference type="EMBL" id="KAK4179641.1"/>
    </source>
</evidence>
<evidence type="ECO:0000313" key="2">
    <source>
        <dbReference type="Proteomes" id="UP001302321"/>
    </source>
</evidence>
<dbReference type="AlphaFoldDB" id="A0AAN6WEE7"/>
<reference evidence="1" key="2">
    <citation type="submission" date="2023-05" db="EMBL/GenBank/DDBJ databases">
        <authorList>
            <consortium name="Lawrence Berkeley National Laboratory"/>
            <person name="Steindorff A."/>
            <person name="Hensen N."/>
            <person name="Bonometti L."/>
            <person name="Westerberg I."/>
            <person name="Brannstrom I.O."/>
            <person name="Guillou S."/>
            <person name="Cros-Aarteil S."/>
            <person name="Calhoun S."/>
            <person name="Haridas S."/>
            <person name="Kuo A."/>
            <person name="Mondo S."/>
            <person name="Pangilinan J."/>
            <person name="Riley R."/>
            <person name="Labutti K."/>
            <person name="Andreopoulos B."/>
            <person name="Lipzen A."/>
            <person name="Chen C."/>
            <person name="Yanf M."/>
            <person name="Daum C."/>
            <person name="Ng V."/>
            <person name="Clum A."/>
            <person name="Ohm R."/>
            <person name="Martin F."/>
            <person name="Silar P."/>
            <person name="Natvig D."/>
            <person name="Lalanne C."/>
            <person name="Gautier V."/>
            <person name="Ament-Velasquez S.L."/>
            <person name="Kruys A."/>
            <person name="Hutchinson M.I."/>
            <person name="Powell A.J."/>
            <person name="Barry K."/>
            <person name="Miller A.N."/>
            <person name="Grigoriev I.V."/>
            <person name="Debuchy R."/>
            <person name="Gladieux P."/>
            <person name="Thoren M.H."/>
            <person name="Johannesson H."/>
        </authorList>
    </citation>
    <scope>NUCLEOTIDE SEQUENCE</scope>
    <source>
        <strain evidence="1">CBS 892.96</strain>
    </source>
</reference>
<organism evidence="1 2">
    <name type="scientific">Triangularia setosa</name>
    <dbReference type="NCBI Taxonomy" id="2587417"/>
    <lineage>
        <taxon>Eukaryota</taxon>
        <taxon>Fungi</taxon>
        <taxon>Dikarya</taxon>
        <taxon>Ascomycota</taxon>
        <taxon>Pezizomycotina</taxon>
        <taxon>Sordariomycetes</taxon>
        <taxon>Sordariomycetidae</taxon>
        <taxon>Sordariales</taxon>
        <taxon>Podosporaceae</taxon>
        <taxon>Triangularia</taxon>
    </lineage>
</organism>
<comment type="caution">
    <text evidence="1">The sequence shown here is derived from an EMBL/GenBank/DDBJ whole genome shotgun (WGS) entry which is preliminary data.</text>
</comment>
<proteinExistence type="predicted"/>
<accession>A0AAN6WEE7</accession>
<dbReference type="EMBL" id="MU866113">
    <property type="protein sequence ID" value="KAK4179641.1"/>
    <property type="molecule type" value="Genomic_DNA"/>
</dbReference>
<keyword evidence="2" id="KW-1185">Reference proteome</keyword>
<protein>
    <submittedName>
        <fullName evidence="1">Uncharacterized protein</fullName>
    </submittedName>
</protein>
<name>A0AAN6WEE7_9PEZI</name>
<dbReference type="Proteomes" id="UP001302321">
    <property type="component" value="Unassembled WGS sequence"/>
</dbReference>